<protein>
    <submittedName>
        <fullName evidence="2">Uncharacterized protein</fullName>
    </submittedName>
</protein>
<keyword evidence="1" id="KW-0812">Transmembrane</keyword>
<evidence type="ECO:0000313" key="3">
    <source>
        <dbReference type="Proteomes" id="UP001418222"/>
    </source>
</evidence>
<proteinExistence type="predicted"/>
<dbReference type="Proteomes" id="UP001418222">
    <property type="component" value="Unassembled WGS sequence"/>
</dbReference>
<dbReference type="AlphaFoldDB" id="A0AAP0G1T4"/>
<sequence>MERGVGAMSLIHGLLHRFPSYSLTHPKLNGVCCGCLGKLFCTTFIDFSITFNVISLDYSLSSVRAQLDLLEQLTSSTNIGEGYESDDDTTRRTIREQLIELTRGRDGDFALQLGKKMKQSLKNLNILTVSQRRNIKRQTYLNEVAGRNDLAFFSTVGAFVILPPVVILAVAIQIGYVQLFP</sequence>
<keyword evidence="1" id="KW-1133">Transmembrane helix</keyword>
<dbReference type="PANTHER" id="PTHR36742:SF1">
    <property type="entry name" value="MYOSIN-G HEAVY CHAIN-LIKE PROTEIN"/>
    <property type="match status" value="1"/>
</dbReference>
<evidence type="ECO:0000256" key="1">
    <source>
        <dbReference type="SAM" id="Phobius"/>
    </source>
</evidence>
<comment type="caution">
    <text evidence="2">The sequence shown here is derived from an EMBL/GenBank/DDBJ whole genome shotgun (WGS) entry which is preliminary data.</text>
</comment>
<organism evidence="2 3">
    <name type="scientific">Platanthera zijinensis</name>
    <dbReference type="NCBI Taxonomy" id="2320716"/>
    <lineage>
        <taxon>Eukaryota</taxon>
        <taxon>Viridiplantae</taxon>
        <taxon>Streptophyta</taxon>
        <taxon>Embryophyta</taxon>
        <taxon>Tracheophyta</taxon>
        <taxon>Spermatophyta</taxon>
        <taxon>Magnoliopsida</taxon>
        <taxon>Liliopsida</taxon>
        <taxon>Asparagales</taxon>
        <taxon>Orchidaceae</taxon>
        <taxon>Orchidoideae</taxon>
        <taxon>Orchideae</taxon>
        <taxon>Orchidinae</taxon>
        <taxon>Platanthera</taxon>
    </lineage>
</organism>
<feature type="transmembrane region" description="Helical" evidence="1">
    <location>
        <begin position="150"/>
        <end position="176"/>
    </location>
</feature>
<dbReference type="EMBL" id="JBBWWQ010000013">
    <property type="protein sequence ID" value="KAK8933857.1"/>
    <property type="molecule type" value="Genomic_DNA"/>
</dbReference>
<accession>A0AAP0G1T4</accession>
<name>A0AAP0G1T4_9ASPA</name>
<evidence type="ECO:0000313" key="2">
    <source>
        <dbReference type="EMBL" id="KAK8933857.1"/>
    </source>
</evidence>
<reference evidence="2 3" key="1">
    <citation type="journal article" date="2022" name="Nat. Plants">
        <title>Genomes of leafy and leafless Platanthera orchids illuminate the evolution of mycoheterotrophy.</title>
        <authorList>
            <person name="Li M.H."/>
            <person name="Liu K.W."/>
            <person name="Li Z."/>
            <person name="Lu H.C."/>
            <person name="Ye Q.L."/>
            <person name="Zhang D."/>
            <person name="Wang J.Y."/>
            <person name="Li Y.F."/>
            <person name="Zhong Z.M."/>
            <person name="Liu X."/>
            <person name="Yu X."/>
            <person name="Liu D.K."/>
            <person name="Tu X.D."/>
            <person name="Liu B."/>
            <person name="Hao Y."/>
            <person name="Liao X.Y."/>
            <person name="Jiang Y.T."/>
            <person name="Sun W.H."/>
            <person name="Chen J."/>
            <person name="Chen Y.Q."/>
            <person name="Ai Y."/>
            <person name="Zhai J.W."/>
            <person name="Wu S.S."/>
            <person name="Zhou Z."/>
            <person name="Hsiao Y.Y."/>
            <person name="Wu W.L."/>
            <person name="Chen Y.Y."/>
            <person name="Lin Y.F."/>
            <person name="Hsu J.L."/>
            <person name="Li C.Y."/>
            <person name="Wang Z.W."/>
            <person name="Zhao X."/>
            <person name="Zhong W.Y."/>
            <person name="Ma X.K."/>
            <person name="Ma L."/>
            <person name="Huang J."/>
            <person name="Chen G.Z."/>
            <person name="Huang M.Z."/>
            <person name="Huang L."/>
            <person name="Peng D.H."/>
            <person name="Luo Y.B."/>
            <person name="Zou S.Q."/>
            <person name="Chen S.P."/>
            <person name="Lan S."/>
            <person name="Tsai W.C."/>
            <person name="Van de Peer Y."/>
            <person name="Liu Z.J."/>
        </authorList>
    </citation>
    <scope>NUCLEOTIDE SEQUENCE [LARGE SCALE GENOMIC DNA]</scope>
    <source>
        <strain evidence="2">Lor287</strain>
    </source>
</reference>
<keyword evidence="1" id="KW-0472">Membrane</keyword>
<dbReference type="GO" id="GO:0009507">
    <property type="term" value="C:chloroplast"/>
    <property type="evidence" value="ECO:0007669"/>
    <property type="project" value="TreeGrafter"/>
</dbReference>
<dbReference type="PANTHER" id="PTHR36742">
    <property type="entry name" value="MYOSIN-G HEAVY CHAIN-LIKE PROTEIN"/>
    <property type="match status" value="1"/>
</dbReference>
<keyword evidence="3" id="KW-1185">Reference proteome</keyword>
<gene>
    <name evidence="2" type="ORF">KSP39_PZI016028</name>
</gene>